<evidence type="ECO:0000256" key="22">
    <source>
        <dbReference type="SAM" id="Phobius"/>
    </source>
</evidence>
<dbReference type="Proteomes" id="UP001165653">
    <property type="component" value="Unassembled WGS sequence"/>
</dbReference>
<dbReference type="PROSITE" id="PS50109">
    <property type="entry name" value="HIS_KIN"/>
    <property type="match status" value="1"/>
</dbReference>
<dbReference type="EC" id="2.7.13.3" evidence="5"/>
<dbReference type="InterPro" id="IPR004358">
    <property type="entry name" value="Sig_transdc_His_kin-like_C"/>
</dbReference>
<comment type="subcellular location">
    <subcellularLocation>
        <location evidence="4">Cell membrane</location>
        <topology evidence="4">Multi-pass membrane protein</topology>
    </subcellularLocation>
</comment>
<keyword evidence="10 25" id="KW-0418">Kinase</keyword>
<evidence type="ECO:0000256" key="4">
    <source>
        <dbReference type="ARBA" id="ARBA00004651"/>
    </source>
</evidence>
<dbReference type="InterPro" id="IPR003594">
    <property type="entry name" value="HATPase_dom"/>
</dbReference>
<dbReference type="Gene3D" id="1.10.8.500">
    <property type="entry name" value="HAMP domain in histidine kinase"/>
    <property type="match status" value="1"/>
</dbReference>
<dbReference type="InterPro" id="IPR003660">
    <property type="entry name" value="HAMP_dom"/>
</dbReference>
<evidence type="ECO:0000256" key="20">
    <source>
        <dbReference type="ARBA" id="ARBA00041776"/>
    </source>
</evidence>
<dbReference type="InterPro" id="IPR003661">
    <property type="entry name" value="HisK_dim/P_dom"/>
</dbReference>
<dbReference type="SMART" id="SM00387">
    <property type="entry name" value="HATPase_c"/>
    <property type="match status" value="1"/>
</dbReference>
<gene>
    <name evidence="25" type="ORF">OJ996_25390</name>
</gene>
<evidence type="ECO:0000256" key="10">
    <source>
        <dbReference type="ARBA" id="ARBA00022777"/>
    </source>
</evidence>
<dbReference type="SUPFAM" id="SSF47384">
    <property type="entry name" value="Homodimeric domain of signal transducing histidine kinase"/>
    <property type="match status" value="1"/>
</dbReference>
<keyword evidence="12" id="KW-0067">ATP-binding</keyword>
<protein>
    <recommendedName>
        <fullName evidence="19">Signal transduction histidine-protein kinase/phosphatase MprB</fullName>
        <ecNumber evidence="5">2.7.13.3</ecNumber>
    </recommendedName>
    <alternativeName>
        <fullName evidence="20">Mycobacterial persistence regulator B</fullName>
    </alternativeName>
</protein>
<keyword evidence="7" id="KW-0597">Phosphoprotein</keyword>
<evidence type="ECO:0000256" key="21">
    <source>
        <dbReference type="SAM" id="MobiDB-lite"/>
    </source>
</evidence>
<keyword evidence="9" id="KW-0547">Nucleotide-binding</keyword>
<comment type="caution">
    <text evidence="25">The sequence shown here is derived from an EMBL/GenBank/DDBJ whole genome shotgun (WGS) entry which is preliminary data.</text>
</comment>
<feature type="region of interest" description="Disordered" evidence="21">
    <location>
        <begin position="115"/>
        <end position="190"/>
    </location>
</feature>
<evidence type="ECO:0000259" key="24">
    <source>
        <dbReference type="PROSITE" id="PS50885"/>
    </source>
</evidence>
<evidence type="ECO:0000256" key="3">
    <source>
        <dbReference type="ARBA" id="ARBA00001946"/>
    </source>
</evidence>
<dbReference type="SUPFAM" id="SSF55874">
    <property type="entry name" value="ATPase domain of HSP90 chaperone/DNA topoisomerase II/histidine kinase"/>
    <property type="match status" value="1"/>
</dbReference>
<evidence type="ECO:0000256" key="13">
    <source>
        <dbReference type="ARBA" id="ARBA00022842"/>
    </source>
</evidence>
<dbReference type="CDD" id="cd06225">
    <property type="entry name" value="HAMP"/>
    <property type="match status" value="1"/>
</dbReference>
<keyword evidence="16" id="KW-0346">Stress response</keyword>
<keyword evidence="8" id="KW-0808">Transferase</keyword>
<dbReference type="SUPFAM" id="SSF158472">
    <property type="entry name" value="HAMP domain-like"/>
    <property type="match status" value="1"/>
</dbReference>
<accession>A0ABT3GAT1</accession>
<keyword evidence="17" id="KW-0843">Virulence</keyword>
<keyword evidence="14" id="KW-0904">Protein phosphatase</keyword>
<feature type="domain" description="HAMP" evidence="24">
    <location>
        <begin position="263"/>
        <end position="315"/>
    </location>
</feature>
<dbReference type="InterPro" id="IPR036097">
    <property type="entry name" value="HisK_dim/P_sf"/>
</dbReference>
<evidence type="ECO:0000256" key="17">
    <source>
        <dbReference type="ARBA" id="ARBA00023026"/>
    </source>
</evidence>
<feature type="transmembrane region" description="Helical" evidence="22">
    <location>
        <begin position="243"/>
        <end position="265"/>
    </location>
</feature>
<keyword evidence="26" id="KW-1185">Reference proteome</keyword>
<evidence type="ECO:0000256" key="15">
    <source>
        <dbReference type="ARBA" id="ARBA00023012"/>
    </source>
</evidence>
<dbReference type="Pfam" id="PF00512">
    <property type="entry name" value="HisKA"/>
    <property type="match status" value="1"/>
</dbReference>
<evidence type="ECO:0000313" key="26">
    <source>
        <dbReference type="Proteomes" id="UP001165653"/>
    </source>
</evidence>
<organism evidence="25 26">
    <name type="scientific">Luteolibacter rhizosphaerae</name>
    <dbReference type="NCBI Taxonomy" id="2989719"/>
    <lineage>
        <taxon>Bacteria</taxon>
        <taxon>Pseudomonadati</taxon>
        <taxon>Verrucomicrobiota</taxon>
        <taxon>Verrucomicrobiia</taxon>
        <taxon>Verrucomicrobiales</taxon>
        <taxon>Verrucomicrobiaceae</taxon>
        <taxon>Luteolibacter</taxon>
    </lineage>
</organism>
<evidence type="ECO:0000256" key="14">
    <source>
        <dbReference type="ARBA" id="ARBA00022912"/>
    </source>
</evidence>
<keyword evidence="22" id="KW-0812">Transmembrane</keyword>
<dbReference type="SMART" id="SM00388">
    <property type="entry name" value="HisKA"/>
    <property type="match status" value="1"/>
</dbReference>
<keyword evidence="22" id="KW-1133">Transmembrane helix</keyword>
<keyword evidence="18" id="KW-0464">Manganese</keyword>
<dbReference type="PRINTS" id="PR00344">
    <property type="entry name" value="BCTRLSENSOR"/>
</dbReference>
<comment type="cofactor">
    <cofactor evidence="3">
        <name>Mg(2+)</name>
        <dbReference type="ChEBI" id="CHEBI:18420"/>
    </cofactor>
</comment>
<keyword evidence="6" id="KW-1003">Cell membrane</keyword>
<keyword evidence="15" id="KW-0902">Two-component regulatory system</keyword>
<evidence type="ECO:0000256" key="12">
    <source>
        <dbReference type="ARBA" id="ARBA00022840"/>
    </source>
</evidence>
<dbReference type="EMBL" id="JAPDDR010000021">
    <property type="protein sequence ID" value="MCW1916948.1"/>
    <property type="molecule type" value="Genomic_DNA"/>
</dbReference>
<keyword evidence="22" id="KW-0472">Membrane</keyword>
<evidence type="ECO:0000256" key="18">
    <source>
        <dbReference type="ARBA" id="ARBA00023211"/>
    </source>
</evidence>
<evidence type="ECO:0000256" key="2">
    <source>
        <dbReference type="ARBA" id="ARBA00001936"/>
    </source>
</evidence>
<evidence type="ECO:0000256" key="5">
    <source>
        <dbReference type="ARBA" id="ARBA00012438"/>
    </source>
</evidence>
<dbReference type="GO" id="GO:0016301">
    <property type="term" value="F:kinase activity"/>
    <property type="evidence" value="ECO:0007669"/>
    <property type="project" value="UniProtKB-KW"/>
</dbReference>
<keyword evidence="13" id="KW-0460">Magnesium</keyword>
<dbReference type="RefSeq" id="WP_264516568.1">
    <property type="nucleotide sequence ID" value="NZ_JAPDDR010000021.1"/>
</dbReference>
<dbReference type="CDD" id="cd00082">
    <property type="entry name" value="HisKA"/>
    <property type="match status" value="1"/>
</dbReference>
<dbReference type="Pfam" id="PF00672">
    <property type="entry name" value="HAMP"/>
    <property type="match status" value="1"/>
</dbReference>
<comment type="catalytic activity">
    <reaction evidence="1">
        <text>ATP + protein L-histidine = ADP + protein N-phospho-L-histidine.</text>
        <dbReference type="EC" id="2.7.13.3"/>
    </reaction>
</comment>
<sequence>MKQGRARFPLMAKMLLWLLVHLGVLAAAFYLFVAWQLRLGLDSFLSGTAGERLRDAGEEIATELRNSSRPEWRGILERHQEKLGVQLYLQLAPGDWIGTPPEKIPANVDRRINEFRRPAPRPPRGPGADRPDGPPDDEDFLAEFDGSPDNRPPRGPRGDRPPPPRGPRGRPPMDGPDRPQIASDLRPRARPDFLMRGERGNGYWAGIDIPLFEPRVQQPLHGLLLLRAPDISGNGLFFNLKPWITGALAVLGLSFLLWAPFFFGITRYLSRLSKATEAIADGKFDVRVGASRSDELGVLGESIESMASRLDRLVRGQKRFLGDVAHELCSPLARIRTGLGVFEFGLTPEQQVRLDSIEEDVGELSRLVSEVLAFTKASTAPGSVRLEEVQLAPIVDFALSRECPGQQAAIEIPEGLTVHADRSLLARAIANVLRNARNHGGDTCTLRISAFRDGDHVELRIADSGPGVDPADLPRLFEPFYRPDAARTREAGGSGLGLAIVRSGIEACHGTVRAEANTPQGLALVFRLPAK</sequence>
<dbReference type="PROSITE" id="PS50885">
    <property type="entry name" value="HAMP"/>
    <property type="match status" value="1"/>
</dbReference>
<evidence type="ECO:0000256" key="9">
    <source>
        <dbReference type="ARBA" id="ARBA00022741"/>
    </source>
</evidence>
<dbReference type="PANTHER" id="PTHR44936">
    <property type="entry name" value="SENSOR PROTEIN CREC"/>
    <property type="match status" value="1"/>
</dbReference>
<dbReference type="SMART" id="SM00304">
    <property type="entry name" value="HAMP"/>
    <property type="match status" value="1"/>
</dbReference>
<comment type="cofactor">
    <cofactor evidence="2">
        <name>Mn(2+)</name>
        <dbReference type="ChEBI" id="CHEBI:29035"/>
    </cofactor>
</comment>
<evidence type="ECO:0000256" key="16">
    <source>
        <dbReference type="ARBA" id="ARBA00023016"/>
    </source>
</evidence>
<name>A0ABT3GAT1_9BACT</name>
<proteinExistence type="predicted"/>
<dbReference type="PANTHER" id="PTHR44936:SF9">
    <property type="entry name" value="SENSOR PROTEIN CREC"/>
    <property type="match status" value="1"/>
</dbReference>
<reference evidence="25" key="1">
    <citation type="submission" date="2022-10" db="EMBL/GenBank/DDBJ databases">
        <title>Luteolibacter sp. GHJ8, whole genome shotgun sequencing project.</title>
        <authorList>
            <person name="Zhao G."/>
            <person name="Shen L."/>
        </authorList>
    </citation>
    <scope>NUCLEOTIDE SEQUENCE</scope>
    <source>
        <strain evidence="25">GHJ8</strain>
    </source>
</reference>
<dbReference type="InterPro" id="IPR036890">
    <property type="entry name" value="HATPase_C_sf"/>
</dbReference>
<dbReference type="Gene3D" id="3.30.565.10">
    <property type="entry name" value="Histidine kinase-like ATPase, C-terminal domain"/>
    <property type="match status" value="1"/>
</dbReference>
<dbReference type="InterPro" id="IPR050980">
    <property type="entry name" value="2C_sensor_his_kinase"/>
</dbReference>
<feature type="compositionally biased region" description="Pro residues" evidence="21">
    <location>
        <begin position="163"/>
        <end position="174"/>
    </location>
</feature>
<evidence type="ECO:0000259" key="23">
    <source>
        <dbReference type="PROSITE" id="PS50109"/>
    </source>
</evidence>
<evidence type="ECO:0000256" key="7">
    <source>
        <dbReference type="ARBA" id="ARBA00022553"/>
    </source>
</evidence>
<evidence type="ECO:0000256" key="6">
    <source>
        <dbReference type="ARBA" id="ARBA00022475"/>
    </source>
</evidence>
<evidence type="ECO:0000256" key="8">
    <source>
        <dbReference type="ARBA" id="ARBA00022679"/>
    </source>
</evidence>
<evidence type="ECO:0000256" key="11">
    <source>
        <dbReference type="ARBA" id="ARBA00022801"/>
    </source>
</evidence>
<keyword evidence="11" id="KW-0378">Hydrolase</keyword>
<dbReference type="Gene3D" id="1.10.287.130">
    <property type="match status" value="1"/>
</dbReference>
<evidence type="ECO:0000256" key="1">
    <source>
        <dbReference type="ARBA" id="ARBA00000085"/>
    </source>
</evidence>
<dbReference type="Pfam" id="PF02518">
    <property type="entry name" value="HATPase_c"/>
    <property type="match status" value="1"/>
</dbReference>
<evidence type="ECO:0000313" key="25">
    <source>
        <dbReference type="EMBL" id="MCW1916948.1"/>
    </source>
</evidence>
<dbReference type="InterPro" id="IPR005467">
    <property type="entry name" value="His_kinase_dom"/>
</dbReference>
<feature type="domain" description="Histidine kinase" evidence="23">
    <location>
        <begin position="323"/>
        <end position="531"/>
    </location>
</feature>
<evidence type="ECO:0000256" key="19">
    <source>
        <dbReference type="ARBA" id="ARBA00040454"/>
    </source>
</evidence>